<name>A0A1I1QPM3_9RHOB</name>
<evidence type="ECO:0000313" key="3">
    <source>
        <dbReference type="Proteomes" id="UP000198728"/>
    </source>
</evidence>
<feature type="compositionally biased region" description="Basic residues" evidence="1">
    <location>
        <begin position="276"/>
        <end position="288"/>
    </location>
</feature>
<dbReference type="OrthoDB" id="9800698at2"/>
<evidence type="ECO:0000256" key="1">
    <source>
        <dbReference type="SAM" id="MobiDB-lite"/>
    </source>
</evidence>
<dbReference type="RefSeq" id="WP_093362852.1">
    <property type="nucleotide sequence ID" value="NZ_FOLG01000022.1"/>
</dbReference>
<reference evidence="2 3" key="1">
    <citation type="submission" date="2016-10" db="EMBL/GenBank/DDBJ databases">
        <authorList>
            <person name="de Groot N.N."/>
        </authorList>
    </citation>
    <scope>NUCLEOTIDE SEQUENCE [LARGE SCALE GENOMIC DNA]</scope>
    <source>
        <strain evidence="2 3">DSM 19548</strain>
    </source>
</reference>
<evidence type="ECO:0000313" key="2">
    <source>
        <dbReference type="EMBL" id="SFD24061.1"/>
    </source>
</evidence>
<dbReference type="Gene3D" id="3.40.50.300">
    <property type="entry name" value="P-loop containing nucleotide triphosphate hydrolases"/>
    <property type="match status" value="1"/>
</dbReference>
<dbReference type="SUPFAM" id="SSF52540">
    <property type="entry name" value="P-loop containing nucleoside triphosphate hydrolases"/>
    <property type="match status" value="1"/>
</dbReference>
<proteinExistence type="predicted"/>
<keyword evidence="3" id="KW-1185">Reference proteome</keyword>
<keyword evidence="2" id="KW-0808">Transferase</keyword>
<protein>
    <submittedName>
        <fullName evidence="2">Sulfotransferase family protein</fullName>
    </submittedName>
</protein>
<dbReference type="GO" id="GO:0016740">
    <property type="term" value="F:transferase activity"/>
    <property type="evidence" value="ECO:0007669"/>
    <property type="project" value="UniProtKB-KW"/>
</dbReference>
<organism evidence="2 3">
    <name type="scientific">Tropicimonas isoalkanivorans</name>
    <dbReference type="NCBI Taxonomy" id="441112"/>
    <lineage>
        <taxon>Bacteria</taxon>
        <taxon>Pseudomonadati</taxon>
        <taxon>Pseudomonadota</taxon>
        <taxon>Alphaproteobacteria</taxon>
        <taxon>Rhodobacterales</taxon>
        <taxon>Roseobacteraceae</taxon>
        <taxon>Tropicimonas</taxon>
    </lineage>
</organism>
<gene>
    <name evidence="2" type="ORF">SAMN04488094_12233</name>
</gene>
<dbReference type="STRING" id="441112.SAMN04488094_12233"/>
<dbReference type="InterPro" id="IPR027417">
    <property type="entry name" value="P-loop_NTPase"/>
</dbReference>
<dbReference type="Proteomes" id="UP000198728">
    <property type="component" value="Unassembled WGS sequence"/>
</dbReference>
<dbReference type="Pfam" id="PF13469">
    <property type="entry name" value="Sulfotransfer_3"/>
    <property type="match status" value="1"/>
</dbReference>
<dbReference type="EMBL" id="FOLG01000022">
    <property type="protein sequence ID" value="SFD24061.1"/>
    <property type="molecule type" value="Genomic_DNA"/>
</dbReference>
<sequence>MIDKSFLVAGGCARSGTTALAKALNAHPDIFLGSERYLQKFRKGTIEVEDFEKEKFLSDLSERDAGDAAPLPERIGKARFENMYDDVGAAYDRARFIGDKVPALGLTYDYLFDRFPGIRVVYIVRNPISVTESYEARRADADDRWNRSAKTAIREWNNSVSKTLECLRAGRPITVVSYEELFSSLEAFGKLFGALGLDIKDADQAVLTGLVEEYNESIVSKARERDESLRRQIALQADIASYRRIVRNHCILSGKLAESRVGARGQPSGAKPGKAGARRKSKLAKKRPQAVAAT</sequence>
<accession>A0A1I1QPM3</accession>
<feature type="region of interest" description="Disordered" evidence="1">
    <location>
        <begin position="259"/>
        <end position="294"/>
    </location>
</feature>
<dbReference type="AlphaFoldDB" id="A0A1I1QPM3"/>